<feature type="domain" description="AMP-dependent synthetase/ligase" evidence="3">
    <location>
        <begin position="508"/>
        <end position="662"/>
    </location>
</feature>
<dbReference type="EMBL" id="CAJOBC010002098">
    <property type="protein sequence ID" value="CAF3715369.1"/>
    <property type="molecule type" value="Genomic_DNA"/>
</dbReference>
<dbReference type="EMBL" id="CAJNOQ010002098">
    <property type="protein sequence ID" value="CAF0938538.1"/>
    <property type="molecule type" value="Genomic_DNA"/>
</dbReference>
<dbReference type="InterPro" id="IPR042099">
    <property type="entry name" value="ANL_N_sf"/>
</dbReference>
<keyword evidence="1" id="KW-0596">Phosphopantetheine</keyword>
<dbReference type="GO" id="GO:0043041">
    <property type="term" value="P:amino acid activation for nonribosomal peptide biosynthetic process"/>
    <property type="evidence" value="ECO:0007669"/>
    <property type="project" value="TreeGrafter"/>
</dbReference>
<dbReference type="Proteomes" id="UP000681722">
    <property type="component" value="Unassembled WGS sequence"/>
</dbReference>
<dbReference type="GO" id="GO:0009239">
    <property type="term" value="P:enterobactin biosynthetic process"/>
    <property type="evidence" value="ECO:0007669"/>
    <property type="project" value="TreeGrafter"/>
</dbReference>
<evidence type="ECO:0000313" key="7">
    <source>
        <dbReference type="Proteomes" id="UP000663829"/>
    </source>
</evidence>
<dbReference type="Pfam" id="PF00501">
    <property type="entry name" value="AMP-binding"/>
    <property type="match status" value="1"/>
</dbReference>
<accession>A0A814CBB7</accession>
<dbReference type="OrthoDB" id="10045361at2759"/>
<dbReference type="Gene3D" id="3.30.559.30">
    <property type="entry name" value="Nonribosomal peptide synthetase, condensation domain"/>
    <property type="match status" value="1"/>
</dbReference>
<evidence type="ECO:0000313" key="5">
    <source>
        <dbReference type="EMBL" id="CAF0938538.1"/>
    </source>
</evidence>
<feature type="domain" description="Condensation" evidence="4">
    <location>
        <begin position="43"/>
        <end position="461"/>
    </location>
</feature>
<evidence type="ECO:0000256" key="2">
    <source>
        <dbReference type="ARBA" id="ARBA00022553"/>
    </source>
</evidence>
<keyword evidence="7" id="KW-1185">Reference proteome</keyword>
<organism evidence="5 7">
    <name type="scientific">Didymodactylos carnosus</name>
    <dbReference type="NCBI Taxonomy" id="1234261"/>
    <lineage>
        <taxon>Eukaryota</taxon>
        <taxon>Metazoa</taxon>
        <taxon>Spiralia</taxon>
        <taxon>Gnathifera</taxon>
        <taxon>Rotifera</taxon>
        <taxon>Eurotatoria</taxon>
        <taxon>Bdelloidea</taxon>
        <taxon>Philodinida</taxon>
        <taxon>Philodinidae</taxon>
        <taxon>Didymodactylos</taxon>
    </lineage>
</organism>
<dbReference type="Pfam" id="PF00668">
    <property type="entry name" value="Condensation"/>
    <property type="match status" value="1"/>
</dbReference>
<keyword evidence="2" id="KW-0597">Phosphoprotein</keyword>
<dbReference type="Proteomes" id="UP000663829">
    <property type="component" value="Unassembled WGS sequence"/>
</dbReference>
<evidence type="ECO:0000256" key="1">
    <source>
        <dbReference type="ARBA" id="ARBA00022450"/>
    </source>
</evidence>
<dbReference type="SUPFAM" id="SSF56801">
    <property type="entry name" value="Acetyl-CoA synthetase-like"/>
    <property type="match status" value="1"/>
</dbReference>
<evidence type="ECO:0000259" key="4">
    <source>
        <dbReference type="Pfam" id="PF00668"/>
    </source>
</evidence>
<dbReference type="GO" id="GO:0031177">
    <property type="term" value="F:phosphopantetheine binding"/>
    <property type="evidence" value="ECO:0007669"/>
    <property type="project" value="TreeGrafter"/>
</dbReference>
<dbReference type="InterPro" id="IPR001242">
    <property type="entry name" value="Condensation_dom"/>
</dbReference>
<proteinExistence type="predicted"/>
<dbReference type="Gene3D" id="3.30.559.10">
    <property type="entry name" value="Chloramphenicol acetyltransferase-like domain"/>
    <property type="match status" value="1"/>
</dbReference>
<reference evidence="5" key="1">
    <citation type="submission" date="2021-02" db="EMBL/GenBank/DDBJ databases">
        <authorList>
            <person name="Nowell W R."/>
        </authorList>
    </citation>
    <scope>NUCLEOTIDE SEQUENCE</scope>
</reference>
<protein>
    <submittedName>
        <fullName evidence="5">Uncharacterized protein</fullName>
    </submittedName>
</protein>
<dbReference type="GO" id="GO:0005829">
    <property type="term" value="C:cytosol"/>
    <property type="evidence" value="ECO:0007669"/>
    <property type="project" value="TreeGrafter"/>
</dbReference>
<name>A0A814CBB7_9BILA</name>
<dbReference type="Gene3D" id="3.40.50.12780">
    <property type="entry name" value="N-terminal domain of ligase-like"/>
    <property type="match status" value="1"/>
</dbReference>
<gene>
    <name evidence="5" type="ORF">GPM918_LOCUS10579</name>
    <name evidence="6" type="ORF">SRO942_LOCUS10580</name>
</gene>
<dbReference type="PANTHER" id="PTHR45527">
    <property type="entry name" value="NONRIBOSOMAL PEPTIDE SYNTHETASE"/>
    <property type="match status" value="1"/>
</dbReference>
<comment type="caution">
    <text evidence="5">The sequence shown here is derived from an EMBL/GenBank/DDBJ whole genome shotgun (WGS) entry which is preliminary data.</text>
</comment>
<sequence>MFERPDSAVWPEYLRRKYFRSQASYAQVRYWLDEQIRFDQSSNERALAVYHMPVLFEIKTGQLSVERLQSCLDLLVKKHSVLRTKVEYDSVDECLKQYVKPVEECCFKIEQSFMGTKQELDDILLNEETNQTLFSLSEGIVCRCHLICHSNKNHDGDCLSQGDIILFNFHHCAMDGYSIDELFMRDLQLAYENKLMVTADNNLNYIDYSIYEKEMDMNDARKYWMNLLEGFEMRRLLLPYDHESEVRTGRGAALSFSISTDVVQHMIHYAHETNVTMFQLCLALYYLFLFKLTNERDLCVGFGNANRYRQELQTIMGTFANPIPFRCQLDPRETFAQLLQRIKERCLEIMEFSHMPYQEITKLYRDSHDTGSLYQTMFLFKSSTKQDLHFANDEILVEYTERDLSYHRHVSKLDLTLSVDSDIKKKTISCFFEYSLDLFDPSTIAVMSGRFQVLLKDLFKESLNVHKPQPLYEVSLLLSSEIGLLHEMNETYVECTNMKSIIHQQFVEKAYNNSQKVAVILDEQSLTYSELLHSVQHTALCFITEYNVRPKQIVCQCLQRSIDMVIGVLSILTAGAIYCPLNPNDPPERLRSLVGETGCRHVVVDHHLRKDIFMDHQQPSPLQFLSIKELAMNNGSDKINHERRLKILSDVQVAMENMAYLILHRVRLGNQKRQVFFFRRQNASFTRCFSHTCTLFALAREHLQVITSDFNDLLAIDRG</sequence>
<evidence type="ECO:0000259" key="3">
    <source>
        <dbReference type="Pfam" id="PF00501"/>
    </source>
</evidence>
<dbReference type="InterPro" id="IPR000873">
    <property type="entry name" value="AMP-dep_synth/lig_dom"/>
</dbReference>
<dbReference type="PANTHER" id="PTHR45527:SF1">
    <property type="entry name" value="FATTY ACID SYNTHASE"/>
    <property type="match status" value="1"/>
</dbReference>
<evidence type="ECO:0000313" key="6">
    <source>
        <dbReference type="EMBL" id="CAF3715369.1"/>
    </source>
</evidence>
<dbReference type="GO" id="GO:0009366">
    <property type="term" value="C:enterobactin synthetase complex"/>
    <property type="evidence" value="ECO:0007669"/>
    <property type="project" value="TreeGrafter"/>
</dbReference>
<dbReference type="SUPFAM" id="SSF52777">
    <property type="entry name" value="CoA-dependent acyltransferases"/>
    <property type="match status" value="2"/>
</dbReference>
<dbReference type="GO" id="GO:0047527">
    <property type="term" value="F:2,3-dihydroxybenzoate-serine ligase activity"/>
    <property type="evidence" value="ECO:0007669"/>
    <property type="project" value="TreeGrafter"/>
</dbReference>
<dbReference type="InterPro" id="IPR023213">
    <property type="entry name" value="CAT-like_dom_sf"/>
</dbReference>
<dbReference type="AlphaFoldDB" id="A0A814CBB7"/>